<evidence type="ECO:0000313" key="12">
    <source>
        <dbReference type="EMBL" id="CAG2244138.1"/>
    </source>
</evidence>
<dbReference type="SMART" id="SM00326">
    <property type="entry name" value="SH3"/>
    <property type="match status" value="1"/>
</dbReference>
<evidence type="ECO:0000256" key="3">
    <source>
        <dbReference type="ARBA" id="ARBA00022443"/>
    </source>
</evidence>
<feature type="compositionally biased region" description="Polar residues" evidence="9">
    <location>
        <begin position="113"/>
        <end position="124"/>
    </location>
</feature>
<comment type="caution">
    <text evidence="12">The sequence shown here is derived from an EMBL/GenBank/DDBJ whole genome shotgun (WGS) entry which is preliminary data.</text>
</comment>
<dbReference type="InterPro" id="IPR019497">
    <property type="entry name" value="Sorting_nexin_WASP-bd-dom"/>
</dbReference>
<feature type="compositionally biased region" description="Acidic residues" evidence="9">
    <location>
        <begin position="125"/>
        <end position="136"/>
    </location>
</feature>
<keyword evidence="3 8" id="KW-0728">SH3 domain</keyword>
<evidence type="ECO:0000256" key="6">
    <source>
        <dbReference type="PIRNR" id="PIRNR027744"/>
    </source>
</evidence>
<dbReference type="Pfam" id="PF10456">
    <property type="entry name" value="BAR_3_WASP_bdg"/>
    <property type="match status" value="1"/>
</dbReference>
<dbReference type="PANTHER" id="PTHR45827">
    <property type="entry name" value="SORTING NEXIN"/>
    <property type="match status" value="1"/>
</dbReference>
<sequence>MIQKGMKVKVLYDFDGDPDNGELSVRAGEELTVTAQDIGDGWWEARNSLGHQGLIPEAYVQLAEPPEPSFPPPPPPPGPTAPPAAPHFTSESSDDVNGYPDNQYNGGQGYDNHGQTLPQQSSQEGWDDDDWDDFDDQSSTSTAGHDNHDLQGQGNFGLSVAKREKISPTGGPGGGGENLSRYGTVRVSRFSNFAKAGGEAFLMGQATPPVHISEGDKVKIIETRDGPIWAATESYTCEIKSPKKESKLKGLKSFIAYQVIPSFSNIQVSRRYKHFDWLHKMLKEKFICIPVPPLPDKAIAGRYEDDFINERMKQLQYWMDRMVRHPVISHCDTFNHFLTCTDEKKWKVGKRKAEKDEFVGFKFFYTLDTPRQPLDVRDVESKMETFQKFVKGMDDNVKNLISVFHDNRKRHTGPFKKEFSRIGGAFKEAATTFNMDVGSYSRDLTAAIDYTGDTYNQIGEMYSKQPEKDIDPMHDMLYEYKGILGVFPDVLKVHEGALSKARECVKLQEDGKMQENEVTNVIQQSDIISYGTMAEVQNFQRQRVADFKHTMQVYLSGQIEFYKEITKKLEDALTHVDSS</sequence>
<dbReference type="SMART" id="SM00312">
    <property type="entry name" value="PX"/>
    <property type="match status" value="1"/>
</dbReference>
<evidence type="ECO:0000256" key="7">
    <source>
        <dbReference type="PIRSR" id="PIRSR027744-1"/>
    </source>
</evidence>
<dbReference type="GO" id="GO:0035091">
    <property type="term" value="F:phosphatidylinositol binding"/>
    <property type="evidence" value="ECO:0007669"/>
    <property type="project" value="InterPro"/>
</dbReference>
<comment type="similarity">
    <text evidence="2 6">Belongs to the sorting nexin family.</text>
</comment>
<dbReference type="PROSITE" id="PS50002">
    <property type="entry name" value="SH3"/>
    <property type="match status" value="1"/>
</dbReference>
<dbReference type="SUPFAM" id="SSF50044">
    <property type="entry name" value="SH3-domain"/>
    <property type="match status" value="1"/>
</dbReference>
<dbReference type="InterPro" id="IPR001452">
    <property type="entry name" value="SH3_domain"/>
</dbReference>
<dbReference type="InterPro" id="IPR014536">
    <property type="entry name" value="Snx9_fam"/>
</dbReference>
<name>A0A8S3UJS3_MYTED</name>
<keyword evidence="13" id="KW-1185">Reference proteome</keyword>
<dbReference type="Gene3D" id="1.20.1270.60">
    <property type="entry name" value="Arfaptin homology (AH) domain/BAR domain"/>
    <property type="match status" value="1"/>
</dbReference>
<dbReference type="AlphaFoldDB" id="A0A8S3UJS3"/>
<feature type="binding site" evidence="7">
    <location>
        <position position="273"/>
    </location>
    <ligand>
        <name>a 1,2-diacyl-sn-glycero-3-phospho-(1D-myo-inositol-4,5-bisphosphate)</name>
        <dbReference type="ChEBI" id="CHEBI:58456"/>
    </ligand>
</feature>
<keyword evidence="4" id="KW-0472">Membrane</keyword>
<accession>A0A8S3UJS3</accession>
<evidence type="ECO:0000259" key="11">
    <source>
        <dbReference type="PROSITE" id="PS50195"/>
    </source>
</evidence>
<dbReference type="OrthoDB" id="10254720at2759"/>
<comment type="subcellular location">
    <subcellularLocation>
        <location evidence="1">Cytoplasmic vesicle membrane</location>
    </subcellularLocation>
</comment>
<protein>
    <recommendedName>
        <fullName evidence="6">Sorting nexin</fullName>
    </recommendedName>
</protein>
<dbReference type="SUPFAM" id="SSF64268">
    <property type="entry name" value="PX domain"/>
    <property type="match status" value="1"/>
</dbReference>
<dbReference type="PROSITE" id="PS50195">
    <property type="entry name" value="PX"/>
    <property type="match status" value="1"/>
</dbReference>
<keyword evidence="5" id="KW-0968">Cytoplasmic vesicle</keyword>
<dbReference type="InterPro" id="IPR027267">
    <property type="entry name" value="AH/BAR_dom_sf"/>
</dbReference>
<evidence type="ECO:0000256" key="1">
    <source>
        <dbReference type="ARBA" id="ARBA00004156"/>
    </source>
</evidence>
<dbReference type="GO" id="GO:0016197">
    <property type="term" value="P:endosomal transport"/>
    <property type="evidence" value="ECO:0007669"/>
    <property type="project" value="TreeGrafter"/>
</dbReference>
<feature type="binding site" evidence="7">
    <location>
        <position position="311"/>
    </location>
    <ligand>
        <name>a 1,2-diacyl-sn-glycero-3-phospho-(1D-myo-inositol-4,5-bisphosphate)</name>
        <dbReference type="ChEBI" id="CHEBI:58456"/>
    </ligand>
</feature>
<gene>
    <name evidence="12" type="ORF">MEDL_56230</name>
</gene>
<dbReference type="EMBL" id="CAJPWZ010002729">
    <property type="protein sequence ID" value="CAG2244138.1"/>
    <property type="molecule type" value="Genomic_DNA"/>
</dbReference>
<evidence type="ECO:0000256" key="5">
    <source>
        <dbReference type="ARBA" id="ARBA00023329"/>
    </source>
</evidence>
<evidence type="ECO:0000256" key="9">
    <source>
        <dbReference type="SAM" id="MobiDB-lite"/>
    </source>
</evidence>
<dbReference type="GO" id="GO:0005886">
    <property type="term" value="C:plasma membrane"/>
    <property type="evidence" value="ECO:0007669"/>
    <property type="project" value="TreeGrafter"/>
</dbReference>
<dbReference type="Pfam" id="PF00018">
    <property type="entry name" value="SH3_1"/>
    <property type="match status" value="1"/>
</dbReference>
<feature type="compositionally biased region" description="Pro residues" evidence="9">
    <location>
        <begin position="65"/>
        <end position="85"/>
    </location>
</feature>
<dbReference type="Gene3D" id="3.30.1520.10">
    <property type="entry name" value="Phox-like domain"/>
    <property type="match status" value="1"/>
</dbReference>
<dbReference type="CDD" id="cd07626">
    <property type="entry name" value="BAR_SNX9_like"/>
    <property type="match status" value="1"/>
</dbReference>
<dbReference type="InterPro" id="IPR036028">
    <property type="entry name" value="SH3-like_dom_sf"/>
</dbReference>
<feature type="domain" description="PX" evidence="11">
    <location>
        <begin position="235"/>
        <end position="345"/>
    </location>
</feature>
<dbReference type="CDD" id="cd11763">
    <property type="entry name" value="SH3_SNX9_like"/>
    <property type="match status" value="1"/>
</dbReference>
<evidence type="ECO:0000256" key="4">
    <source>
        <dbReference type="ARBA" id="ARBA00023136"/>
    </source>
</evidence>
<dbReference type="Pfam" id="PF00787">
    <property type="entry name" value="PX"/>
    <property type="match status" value="1"/>
</dbReference>
<evidence type="ECO:0000259" key="10">
    <source>
        <dbReference type="PROSITE" id="PS50002"/>
    </source>
</evidence>
<dbReference type="CDD" id="cd06862">
    <property type="entry name" value="PX_SNX9_18_like"/>
    <property type="match status" value="1"/>
</dbReference>
<dbReference type="PIRSF" id="PIRSF027744">
    <property type="entry name" value="Snx9"/>
    <property type="match status" value="1"/>
</dbReference>
<feature type="domain" description="SH3" evidence="10">
    <location>
        <begin position="3"/>
        <end position="65"/>
    </location>
</feature>
<evidence type="ECO:0000256" key="2">
    <source>
        <dbReference type="ARBA" id="ARBA00010883"/>
    </source>
</evidence>
<dbReference type="Gene3D" id="2.30.30.40">
    <property type="entry name" value="SH3 Domains"/>
    <property type="match status" value="1"/>
</dbReference>
<dbReference type="GO" id="GO:0006897">
    <property type="term" value="P:endocytosis"/>
    <property type="evidence" value="ECO:0007669"/>
    <property type="project" value="TreeGrafter"/>
</dbReference>
<proteinExistence type="inferred from homology"/>
<feature type="binding site" evidence="7">
    <location>
        <position position="271"/>
    </location>
    <ligand>
        <name>a 1,2-diacyl-sn-glycero-3-phospho-(1D-myo-inositol-4,5-bisphosphate)</name>
        <dbReference type="ChEBI" id="CHEBI:58456"/>
    </ligand>
</feature>
<evidence type="ECO:0000313" key="13">
    <source>
        <dbReference type="Proteomes" id="UP000683360"/>
    </source>
</evidence>
<dbReference type="GO" id="GO:0000278">
    <property type="term" value="P:mitotic cell cycle"/>
    <property type="evidence" value="ECO:0007669"/>
    <property type="project" value="InterPro"/>
</dbReference>
<dbReference type="InterPro" id="IPR001683">
    <property type="entry name" value="PX_dom"/>
</dbReference>
<evidence type="ECO:0000256" key="8">
    <source>
        <dbReference type="PROSITE-ProRule" id="PRU00192"/>
    </source>
</evidence>
<dbReference type="GO" id="GO:0097320">
    <property type="term" value="P:plasma membrane tubulation"/>
    <property type="evidence" value="ECO:0007669"/>
    <property type="project" value="TreeGrafter"/>
</dbReference>
<dbReference type="Proteomes" id="UP000683360">
    <property type="component" value="Unassembled WGS sequence"/>
</dbReference>
<dbReference type="GO" id="GO:0015031">
    <property type="term" value="P:protein transport"/>
    <property type="evidence" value="ECO:0007669"/>
    <property type="project" value="InterPro"/>
</dbReference>
<feature type="region of interest" description="Disordered" evidence="9">
    <location>
        <begin position="63"/>
        <end position="154"/>
    </location>
</feature>
<reference evidence="12" key="1">
    <citation type="submission" date="2021-03" db="EMBL/GenBank/DDBJ databases">
        <authorList>
            <person name="Bekaert M."/>
        </authorList>
    </citation>
    <scope>NUCLEOTIDE SEQUENCE</scope>
</reference>
<dbReference type="InterPro" id="IPR036871">
    <property type="entry name" value="PX_dom_sf"/>
</dbReference>
<dbReference type="FunFam" id="3.30.1520.10:FF:000004">
    <property type="entry name" value="Sorting nexin"/>
    <property type="match status" value="1"/>
</dbReference>
<organism evidence="12 13">
    <name type="scientific">Mytilus edulis</name>
    <name type="common">Blue mussel</name>
    <dbReference type="NCBI Taxonomy" id="6550"/>
    <lineage>
        <taxon>Eukaryota</taxon>
        <taxon>Metazoa</taxon>
        <taxon>Spiralia</taxon>
        <taxon>Lophotrochozoa</taxon>
        <taxon>Mollusca</taxon>
        <taxon>Bivalvia</taxon>
        <taxon>Autobranchia</taxon>
        <taxon>Pteriomorphia</taxon>
        <taxon>Mytilida</taxon>
        <taxon>Mytiloidea</taxon>
        <taxon>Mytilidae</taxon>
        <taxon>Mytilinae</taxon>
        <taxon>Mytilus</taxon>
    </lineage>
</organism>
<dbReference type="GO" id="GO:0030659">
    <property type="term" value="C:cytoplasmic vesicle membrane"/>
    <property type="evidence" value="ECO:0007669"/>
    <property type="project" value="UniProtKB-SubCell"/>
</dbReference>
<dbReference type="PANTHER" id="PTHR45827:SF1">
    <property type="entry name" value="SORTING NEXIN"/>
    <property type="match status" value="1"/>
</dbReference>